<proteinExistence type="predicted"/>
<protein>
    <submittedName>
        <fullName evidence="2">Uncharacterized protein</fullName>
    </submittedName>
</protein>
<dbReference type="Proteomes" id="UP000095283">
    <property type="component" value="Unplaced"/>
</dbReference>
<organism evidence="1 2">
    <name type="scientific">Heterorhabditis bacteriophora</name>
    <name type="common">Entomopathogenic nematode worm</name>
    <dbReference type="NCBI Taxonomy" id="37862"/>
    <lineage>
        <taxon>Eukaryota</taxon>
        <taxon>Metazoa</taxon>
        <taxon>Ecdysozoa</taxon>
        <taxon>Nematoda</taxon>
        <taxon>Chromadorea</taxon>
        <taxon>Rhabditida</taxon>
        <taxon>Rhabditina</taxon>
        <taxon>Rhabditomorpha</taxon>
        <taxon>Strongyloidea</taxon>
        <taxon>Heterorhabditidae</taxon>
        <taxon>Heterorhabditis</taxon>
    </lineage>
</organism>
<keyword evidence="1" id="KW-1185">Reference proteome</keyword>
<dbReference type="AlphaFoldDB" id="A0A1I7WCX7"/>
<sequence length="55" mass="6212">MSWSMTRQTLNHYCITPRQKGVNPAPQRGSGQTCVVPGEGRFSSFLRLDFKITII</sequence>
<name>A0A1I7WCX7_HETBA</name>
<reference evidence="2" key="1">
    <citation type="submission" date="2016-11" db="UniProtKB">
        <authorList>
            <consortium name="WormBaseParasite"/>
        </authorList>
    </citation>
    <scope>IDENTIFICATION</scope>
</reference>
<evidence type="ECO:0000313" key="1">
    <source>
        <dbReference type="Proteomes" id="UP000095283"/>
    </source>
</evidence>
<evidence type="ECO:0000313" key="2">
    <source>
        <dbReference type="WBParaSite" id="Hba_02585"/>
    </source>
</evidence>
<accession>A0A1I7WCX7</accession>
<dbReference type="WBParaSite" id="Hba_02585">
    <property type="protein sequence ID" value="Hba_02585"/>
    <property type="gene ID" value="Hba_02585"/>
</dbReference>